<evidence type="ECO:0000313" key="3">
    <source>
        <dbReference type="Proteomes" id="UP000053477"/>
    </source>
</evidence>
<reference evidence="2 3" key="1">
    <citation type="submission" date="2015-04" db="EMBL/GenBank/DDBJ databases">
        <title>Complete genome sequence of Schizopora paradoxa KUC8140, a cosmopolitan wood degrader in East Asia.</title>
        <authorList>
            <consortium name="DOE Joint Genome Institute"/>
            <person name="Min B."/>
            <person name="Park H."/>
            <person name="Jang Y."/>
            <person name="Kim J.-J."/>
            <person name="Kim K.H."/>
            <person name="Pangilinan J."/>
            <person name="Lipzen A."/>
            <person name="Riley R."/>
            <person name="Grigoriev I.V."/>
            <person name="Spatafora J.W."/>
            <person name="Choi I.-G."/>
        </authorList>
    </citation>
    <scope>NUCLEOTIDE SEQUENCE [LARGE SCALE GENOMIC DNA]</scope>
    <source>
        <strain evidence="2 3">KUC8140</strain>
    </source>
</reference>
<feature type="region of interest" description="Disordered" evidence="1">
    <location>
        <begin position="1"/>
        <end position="45"/>
    </location>
</feature>
<proteinExistence type="predicted"/>
<organism evidence="2 3">
    <name type="scientific">Schizopora paradoxa</name>
    <dbReference type="NCBI Taxonomy" id="27342"/>
    <lineage>
        <taxon>Eukaryota</taxon>
        <taxon>Fungi</taxon>
        <taxon>Dikarya</taxon>
        <taxon>Basidiomycota</taxon>
        <taxon>Agaricomycotina</taxon>
        <taxon>Agaricomycetes</taxon>
        <taxon>Hymenochaetales</taxon>
        <taxon>Schizoporaceae</taxon>
        <taxon>Schizopora</taxon>
    </lineage>
</organism>
<dbReference type="EMBL" id="KQ086308">
    <property type="protein sequence ID" value="KLO05443.1"/>
    <property type="molecule type" value="Genomic_DNA"/>
</dbReference>
<evidence type="ECO:0000256" key="1">
    <source>
        <dbReference type="SAM" id="MobiDB-lite"/>
    </source>
</evidence>
<dbReference type="AlphaFoldDB" id="A0A0H2R7L2"/>
<dbReference type="InParanoid" id="A0A0H2R7L2"/>
<evidence type="ECO:0000313" key="2">
    <source>
        <dbReference type="EMBL" id="KLO05443.1"/>
    </source>
</evidence>
<sequence length="183" mass="20396">MDRIHRSSHRSPDEVTSSTAANTGSRVMDSDNLQPNVDTASSLPAEEVRRSLADRLEAGFGTLLTRTAPDRFLSPGIVANEIRRICRHDQTTFAQRHKDGGSFVHISEQINLESLCLRLLLFSRTGTGSSVQRSNIAYKEFIDLSIGDPLLRTIFQVLILKREEHTAASLDIEYLGQKDEMGN</sequence>
<feature type="compositionally biased region" description="Polar residues" evidence="1">
    <location>
        <begin position="14"/>
        <end position="42"/>
    </location>
</feature>
<keyword evidence="3" id="KW-1185">Reference proteome</keyword>
<feature type="compositionally biased region" description="Basic and acidic residues" evidence="1">
    <location>
        <begin position="1"/>
        <end position="13"/>
    </location>
</feature>
<dbReference type="Proteomes" id="UP000053477">
    <property type="component" value="Unassembled WGS sequence"/>
</dbReference>
<protein>
    <submittedName>
        <fullName evidence="2">Uncharacterized protein</fullName>
    </submittedName>
</protein>
<name>A0A0H2R7L2_9AGAM</name>
<accession>A0A0H2R7L2</accession>
<gene>
    <name evidence="2" type="ORF">SCHPADRAFT_933629</name>
</gene>